<dbReference type="SUPFAM" id="SSF53756">
    <property type="entry name" value="UDP-Glycosyltransferase/glycogen phosphorylase"/>
    <property type="match status" value="1"/>
</dbReference>
<protein>
    <submittedName>
        <fullName evidence="1">Glycosyltransferase family 4 protein</fullName>
    </submittedName>
</protein>
<dbReference type="EMBL" id="BAAANH010000001">
    <property type="protein sequence ID" value="GAA1749501.1"/>
    <property type="molecule type" value="Genomic_DNA"/>
</dbReference>
<accession>A0ABN2K6S3</accession>
<sequence>MARRRLLILSFSPIASDARVLKQVELFRHEYDVTTCAIGEFSADGIDHIRIPDGLPARELDGRLITLRQYRAAYRRIGAVAWSRQALRGREFDAVLANDVEAVPVALELRPRFGVHADLHEYTPRLHEENPAWKRRIQPFWEWICRRYVSRAQSWTTVGEGLARAYEREFGFAPELVVNAAPFTDLKPSAVEDPIRLVHSGACLRSRNLIALIDAVEASDGRFTLDLFLTPNDPGHLAEIAERAGASSTVRLNDPVPYSRLLAILNTFDVGVHVLPPLNFNNEWALPNKLFDYIQARLGVIVGPSREMASYVVEYGIGRVADGFDATAIAEVLAGVRTDEVAAWKSSAGLAADELSAERQNIVWATAVERLMQRS</sequence>
<dbReference type="Proteomes" id="UP001500506">
    <property type="component" value="Unassembled WGS sequence"/>
</dbReference>
<dbReference type="Gene3D" id="3.40.50.2000">
    <property type="entry name" value="Glycogen Phosphorylase B"/>
    <property type="match status" value="1"/>
</dbReference>
<keyword evidence="2" id="KW-1185">Reference proteome</keyword>
<proteinExistence type="predicted"/>
<evidence type="ECO:0000313" key="1">
    <source>
        <dbReference type="EMBL" id="GAA1749501.1"/>
    </source>
</evidence>
<gene>
    <name evidence="1" type="ORF">GCM10009747_03430</name>
</gene>
<comment type="caution">
    <text evidence="1">The sequence shown here is derived from an EMBL/GenBank/DDBJ whole genome shotgun (WGS) entry which is preliminary data.</text>
</comment>
<name>A0ABN2K6S3_9MICO</name>
<evidence type="ECO:0000313" key="2">
    <source>
        <dbReference type="Proteomes" id="UP001500506"/>
    </source>
</evidence>
<organism evidence="1 2">
    <name type="scientific">Agromyces humatus</name>
    <dbReference type="NCBI Taxonomy" id="279573"/>
    <lineage>
        <taxon>Bacteria</taxon>
        <taxon>Bacillati</taxon>
        <taxon>Actinomycetota</taxon>
        <taxon>Actinomycetes</taxon>
        <taxon>Micrococcales</taxon>
        <taxon>Microbacteriaceae</taxon>
        <taxon>Agromyces</taxon>
    </lineage>
</organism>
<reference evidence="1 2" key="1">
    <citation type="journal article" date="2019" name="Int. J. Syst. Evol. Microbiol.">
        <title>The Global Catalogue of Microorganisms (GCM) 10K type strain sequencing project: providing services to taxonomists for standard genome sequencing and annotation.</title>
        <authorList>
            <consortium name="The Broad Institute Genomics Platform"/>
            <consortium name="The Broad Institute Genome Sequencing Center for Infectious Disease"/>
            <person name="Wu L."/>
            <person name="Ma J."/>
        </authorList>
    </citation>
    <scope>NUCLEOTIDE SEQUENCE [LARGE SCALE GENOMIC DNA]</scope>
    <source>
        <strain evidence="1 2">JCM 14319</strain>
    </source>
</reference>